<evidence type="ECO:0000256" key="2">
    <source>
        <dbReference type="ARBA" id="ARBA00022803"/>
    </source>
</evidence>
<keyword evidence="4" id="KW-0472">Membrane</keyword>
<sequence>MSFFQELKRRNVFRVTAAYVVIGWLLLQVGDVVFEALELEASANRLLMALVLLGLIPTILFAWAFEMTPDGIKRDRDVIKDEAHEQRTAKKLDYVTLGVLVVVGVMSLWQHWSDDPQDQEVVIDEPVTEEPLSFIANTDIDEKSLAVLPFTNVANTADNEPFTVGIHDDLITSLSKISALKVISRTSVLNYHSTDMPIVDIAGRLGVAHIVEGGVQRVGNQVRLNVKLVDAMTEEPLWAETYNRELTASNIFQIQTEVSQEIANALKARLTDAEVQSLGKQQTDNLDAYNAYLAGRQRLLTRNSQSLYQALSLFQKATELDAEYALAYVGQADAWSLLNDYSDVTRAEMLANAEPLIDQALQLDPSLAEAHTSRANYLAEQGDLEGAQNAFQHALELNPNYPTAYHWYGNLLSRLGNKEQALDMYRQAVNLDPISPVIQSNIASILSEQGRHKDALAQYDRIIELVPDYPGAAGGKAAVYSNQGELDEAIRWQRIAIKKDPGNVSRKAELASMYVDLGLTEQAQSTIDEIRLQSPGYEKLIYVQASLDMYQGQYQNAVDRFAAAWQRNPDNKNYLGNLAFNQMLLGHNEQAIENYLKLFAAGDPDDFQVNRDNFDSAINMVWLWQVTEQAEVAARVLNELKAMMAEFPDLNSNFNRAMVAAAEGQYIESAQLFYNEYKKGGSRGYWQGSHLPMLKEVINTPFTQEFVGLYEYELQQQRQRVLAFN</sequence>
<feature type="repeat" description="TPR" evidence="3">
    <location>
        <begin position="436"/>
        <end position="469"/>
    </location>
</feature>
<dbReference type="SMART" id="SM00028">
    <property type="entry name" value="TPR"/>
    <property type="match status" value="5"/>
</dbReference>
<evidence type="ECO:0000256" key="3">
    <source>
        <dbReference type="PROSITE-ProRule" id="PRU00339"/>
    </source>
</evidence>
<keyword evidence="2 3" id="KW-0802">TPR repeat</keyword>
<feature type="repeat" description="TPR" evidence="3">
    <location>
        <begin position="402"/>
        <end position="435"/>
    </location>
</feature>
<proteinExistence type="predicted"/>
<dbReference type="Proteomes" id="UP001595533">
    <property type="component" value="Unassembled WGS sequence"/>
</dbReference>
<feature type="repeat" description="TPR" evidence="3">
    <location>
        <begin position="368"/>
        <end position="401"/>
    </location>
</feature>
<dbReference type="EMBL" id="JBHRTS010000004">
    <property type="protein sequence ID" value="MFC3194521.1"/>
    <property type="molecule type" value="Genomic_DNA"/>
</dbReference>
<dbReference type="PROSITE" id="PS50293">
    <property type="entry name" value="TPR_REGION"/>
    <property type="match status" value="1"/>
</dbReference>
<dbReference type="PROSITE" id="PS50005">
    <property type="entry name" value="TPR"/>
    <property type="match status" value="3"/>
</dbReference>
<reference evidence="6" key="1">
    <citation type="journal article" date="2019" name="Int. J. Syst. Evol. Microbiol.">
        <title>The Global Catalogue of Microorganisms (GCM) 10K type strain sequencing project: providing services to taxonomists for standard genome sequencing and annotation.</title>
        <authorList>
            <consortium name="The Broad Institute Genomics Platform"/>
            <consortium name="The Broad Institute Genome Sequencing Center for Infectious Disease"/>
            <person name="Wu L."/>
            <person name="Ma J."/>
        </authorList>
    </citation>
    <scope>NUCLEOTIDE SEQUENCE [LARGE SCALE GENOMIC DNA]</scope>
    <source>
        <strain evidence="6">KCTC 42953</strain>
    </source>
</reference>
<keyword evidence="6" id="KW-1185">Reference proteome</keyword>
<evidence type="ECO:0000313" key="6">
    <source>
        <dbReference type="Proteomes" id="UP001595533"/>
    </source>
</evidence>
<name>A0ABV7J8R9_9GAMM</name>
<keyword evidence="1" id="KW-0677">Repeat</keyword>
<dbReference type="Gene3D" id="3.40.50.10070">
    <property type="entry name" value="TolB, N-terminal domain"/>
    <property type="match status" value="1"/>
</dbReference>
<dbReference type="InterPro" id="IPR011990">
    <property type="entry name" value="TPR-like_helical_dom_sf"/>
</dbReference>
<dbReference type="Pfam" id="PF14559">
    <property type="entry name" value="TPR_19"/>
    <property type="match status" value="1"/>
</dbReference>
<feature type="transmembrane region" description="Helical" evidence="4">
    <location>
        <begin position="12"/>
        <end position="34"/>
    </location>
</feature>
<dbReference type="SUPFAM" id="SSF48452">
    <property type="entry name" value="TPR-like"/>
    <property type="match status" value="2"/>
</dbReference>
<feature type="transmembrane region" description="Helical" evidence="4">
    <location>
        <begin position="94"/>
        <end position="112"/>
    </location>
</feature>
<keyword evidence="4" id="KW-0812">Transmembrane</keyword>
<dbReference type="RefSeq" id="WP_077411226.1">
    <property type="nucleotide sequence ID" value="NZ_JBHRTS010000004.1"/>
</dbReference>
<evidence type="ECO:0000256" key="4">
    <source>
        <dbReference type="SAM" id="Phobius"/>
    </source>
</evidence>
<dbReference type="PANTHER" id="PTHR44943">
    <property type="entry name" value="CELLULOSE SYNTHASE OPERON PROTEIN C"/>
    <property type="match status" value="1"/>
</dbReference>
<evidence type="ECO:0000256" key="1">
    <source>
        <dbReference type="ARBA" id="ARBA00022737"/>
    </source>
</evidence>
<dbReference type="Gene3D" id="1.25.40.10">
    <property type="entry name" value="Tetratricopeptide repeat domain"/>
    <property type="match status" value="3"/>
</dbReference>
<dbReference type="InterPro" id="IPR019734">
    <property type="entry name" value="TPR_rpt"/>
</dbReference>
<gene>
    <name evidence="5" type="ORF">ACFODZ_09755</name>
</gene>
<organism evidence="5 6">
    <name type="scientific">Marinicella sediminis</name>
    <dbReference type="NCBI Taxonomy" id="1792834"/>
    <lineage>
        <taxon>Bacteria</taxon>
        <taxon>Pseudomonadati</taxon>
        <taxon>Pseudomonadota</taxon>
        <taxon>Gammaproteobacteria</taxon>
        <taxon>Lysobacterales</taxon>
        <taxon>Marinicellaceae</taxon>
        <taxon>Marinicella</taxon>
    </lineage>
</organism>
<dbReference type="InterPro" id="IPR051685">
    <property type="entry name" value="Ycf3/AcsC/BcsC/TPR_MFPF"/>
</dbReference>
<protein>
    <submittedName>
        <fullName evidence="5">Tetratricopeptide repeat protein</fullName>
    </submittedName>
</protein>
<dbReference type="PANTHER" id="PTHR44943:SF8">
    <property type="entry name" value="TPR REPEAT-CONTAINING PROTEIN MJ0263"/>
    <property type="match status" value="1"/>
</dbReference>
<comment type="caution">
    <text evidence="5">The sequence shown here is derived from an EMBL/GenBank/DDBJ whole genome shotgun (WGS) entry which is preliminary data.</text>
</comment>
<keyword evidence="4" id="KW-1133">Transmembrane helix</keyword>
<dbReference type="Pfam" id="PF13432">
    <property type="entry name" value="TPR_16"/>
    <property type="match status" value="1"/>
</dbReference>
<feature type="transmembrane region" description="Helical" evidence="4">
    <location>
        <begin position="46"/>
        <end position="65"/>
    </location>
</feature>
<accession>A0ABV7J8R9</accession>
<evidence type="ECO:0000313" key="5">
    <source>
        <dbReference type="EMBL" id="MFC3194521.1"/>
    </source>
</evidence>